<evidence type="ECO:0000313" key="3">
    <source>
        <dbReference type="Proteomes" id="UP000664859"/>
    </source>
</evidence>
<dbReference type="InterPro" id="IPR036908">
    <property type="entry name" value="RlpA-like_sf"/>
</dbReference>
<dbReference type="AlphaFoldDB" id="A0A835ZAA1"/>
<dbReference type="PANTHER" id="PTHR31836:SF28">
    <property type="entry name" value="SRCR DOMAIN-CONTAINING PROTEIN-RELATED"/>
    <property type="match status" value="1"/>
</dbReference>
<evidence type="ECO:0008006" key="4">
    <source>
        <dbReference type="Google" id="ProtNLM"/>
    </source>
</evidence>
<dbReference type="InterPro" id="IPR051477">
    <property type="entry name" value="Expansin_CellWall"/>
</dbReference>
<dbReference type="OrthoDB" id="406505at2759"/>
<comment type="caution">
    <text evidence="2">The sequence shown here is derived from an EMBL/GenBank/DDBJ whole genome shotgun (WGS) entry which is preliminary data.</text>
</comment>
<sequence>IAFGSAYMYEGDLTYYGGSQQGGACSQKYVPPGYLTVALNHNQFNNGYGCGMCLNACITNKPSGVECFKAIVDNACPECTHGDLDLGVAGDGRWHVSWSTVKCPPAAPIFDVQGSNFWYLKLKVEGQGPLHSVKVNEKQAVHTPDDFWVIEDPNGELGCPPTI</sequence>
<dbReference type="EMBL" id="JAFCMP010000112">
    <property type="protein sequence ID" value="KAG5186454.1"/>
    <property type="molecule type" value="Genomic_DNA"/>
</dbReference>
<dbReference type="Gene3D" id="2.40.40.10">
    <property type="entry name" value="RlpA-like domain"/>
    <property type="match status" value="1"/>
</dbReference>
<gene>
    <name evidence="2" type="ORF">JKP88DRAFT_143409</name>
</gene>
<feature type="non-terminal residue" evidence="2">
    <location>
        <position position="163"/>
    </location>
</feature>
<evidence type="ECO:0000313" key="2">
    <source>
        <dbReference type="EMBL" id="KAG5186454.1"/>
    </source>
</evidence>
<reference evidence="2" key="1">
    <citation type="submission" date="2021-02" db="EMBL/GenBank/DDBJ databases">
        <title>First Annotated Genome of the Yellow-green Alga Tribonema minus.</title>
        <authorList>
            <person name="Mahan K.M."/>
        </authorList>
    </citation>
    <scope>NUCLEOTIDE SEQUENCE</scope>
    <source>
        <strain evidence="2">UTEX B ZZ1240</strain>
    </source>
</reference>
<protein>
    <recommendedName>
        <fullName evidence="4">Expansin-like EG45 domain-containing protein</fullName>
    </recommendedName>
</protein>
<evidence type="ECO:0000256" key="1">
    <source>
        <dbReference type="ARBA" id="ARBA00022729"/>
    </source>
</evidence>
<dbReference type="Proteomes" id="UP000664859">
    <property type="component" value="Unassembled WGS sequence"/>
</dbReference>
<proteinExistence type="predicted"/>
<dbReference type="CDD" id="cd22271">
    <property type="entry name" value="DPBB_EXP_N-like"/>
    <property type="match status" value="1"/>
</dbReference>
<keyword evidence="3" id="KW-1185">Reference proteome</keyword>
<keyword evidence="1" id="KW-0732">Signal</keyword>
<feature type="non-terminal residue" evidence="2">
    <location>
        <position position="1"/>
    </location>
</feature>
<organism evidence="2 3">
    <name type="scientific">Tribonema minus</name>
    <dbReference type="NCBI Taxonomy" id="303371"/>
    <lineage>
        <taxon>Eukaryota</taxon>
        <taxon>Sar</taxon>
        <taxon>Stramenopiles</taxon>
        <taxon>Ochrophyta</taxon>
        <taxon>PX clade</taxon>
        <taxon>Xanthophyceae</taxon>
        <taxon>Tribonematales</taxon>
        <taxon>Tribonemataceae</taxon>
        <taxon>Tribonema</taxon>
    </lineage>
</organism>
<dbReference type="SUPFAM" id="SSF50685">
    <property type="entry name" value="Barwin-like endoglucanases"/>
    <property type="match status" value="1"/>
</dbReference>
<accession>A0A835ZAA1</accession>
<name>A0A835ZAA1_9STRA</name>
<dbReference type="PANTHER" id="PTHR31836">
    <property type="match status" value="1"/>
</dbReference>